<dbReference type="HAMAP" id="MF_01965">
    <property type="entry name" value="NADHX_dehydratase"/>
    <property type="match status" value="1"/>
</dbReference>
<dbReference type="GO" id="GO:0052856">
    <property type="term" value="F:NAD(P)HX epimerase activity"/>
    <property type="evidence" value="ECO:0007669"/>
    <property type="project" value="UniProtKB-UniRule"/>
</dbReference>
<dbReference type="Pfam" id="PF01256">
    <property type="entry name" value="Carb_kinase"/>
    <property type="match status" value="1"/>
</dbReference>
<dbReference type="InterPro" id="IPR029056">
    <property type="entry name" value="Ribokinase-like"/>
</dbReference>
<evidence type="ECO:0000313" key="22">
    <source>
        <dbReference type="EMBL" id="SFN60792.1"/>
    </source>
</evidence>
<dbReference type="CDD" id="cd01171">
    <property type="entry name" value="YXKO-related"/>
    <property type="match status" value="1"/>
</dbReference>
<comment type="similarity">
    <text evidence="17">Belongs to the NnrD/CARKD family.</text>
</comment>
<sequence>MIKILAGESVSKLDQLHCKSANISSYELMEKAAQEFEKWFYHQEFSKESPILIFCGSGNNGGDGFAIARLLSQKNHKILVIKCFGDNSKLSADAGKNLEMLPTKVKEVFFKEFQAPTEPCIIIDAFLGVGLSGPLRDSAKPIIERMNSLQGKKIAIDIPSGLPSEGLGSELSFQADVTVSFAFPKLALILPENAESVGELEVCDIGIPDKRYEEFEGSLYFIQAKDIPALHKKFHRFSHKGDFGKILLVGGGHGKMGAIILAAKSALRTGSGLVTCHIEESERLSIQAALPEAMCNWGLIPNADYYDAVGIGPGWGVESRKNQLEALLKDFHFPIVLDADGINILAKFPELIPLVPKNSILTPHIGEFQRLVGPASNHQERMNQAKDFAIKHELILILKGANTVISMPDGRQLINSTGTQFMATGGAGDILTGMITGYLGMGYSPESAAVCGVFHHGLAGELAGKRKGRGTIAGDIIESIPETYFYLDIS</sequence>
<feature type="binding site" evidence="18">
    <location>
        <position position="160"/>
    </location>
    <ligand>
        <name>K(+)</name>
        <dbReference type="ChEBI" id="CHEBI:29103"/>
    </ligand>
</feature>
<feature type="binding site" evidence="17">
    <location>
        <position position="429"/>
    </location>
    <ligand>
        <name>(6S)-NADPHX</name>
        <dbReference type="ChEBI" id="CHEBI:64076"/>
    </ligand>
</feature>
<evidence type="ECO:0000256" key="7">
    <source>
        <dbReference type="ARBA" id="ARBA00022840"/>
    </source>
</evidence>
<comment type="catalytic activity">
    <reaction evidence="1 18 19">
        <text>(6R)-NADHX = (6S)-NADHX</text>
        <dbReference type="Rhea" id="RHEA:32215"/>
        <dbReference type="ChEBI" id="CHEBI:64074"/>
        <dbReference type="ChEBI" id="CHEBI:64075"/>
        <dbReference type="EC" id="5.1.99.6"/>
    </reaction>
</comment>
<comment type="similarity">
    <text evidence="18">Belongs to the NnrE/AIBP family.</text>
</comment>
<feature type="binding site" evidence="18">
    <location>
        <begin position="59"/>
        <end position="63"/>
    </location>
    <ligand>
        <name>(6S)-NADPHX</name>
        <dbReference type="ChEBI" id="CHEBI:64076"/>
    </ligand>
</feature>
<name>A0A1I5AEF4_9BACT</name>
<keyword evidence="5 18" id="KW-0479">Metal-binding</keyword>
<keyword evidence="11 18" id="KW-0413">Isomerase</keyword>
<evidence type="ECO:0000259" key="20">
    <source>
        <dbReference type="PROSITE" id="PS51383"/>
    </source>
</evidence>
<dbReference type="InterPro" id="IPR030677">
    <property type="entry name" value="Nnr"/>
</dbReference>
<keyword evidence="6 17" id="KW-0547">Nucleotide-binding</keyword>
<keyword evidence="10 17" id="KW-0520">NAD</keyword>
<dbReference type="Gene3D" id="3.40.50.10260">
    <property type="entry name" value="YjeF N-terminal domain"/>
    <property type="match status" value="1"/>
</dbReference>
<comment type="catalytic activity">
    <reaction evidence="15 17 19">
        <text>(6S)-NADHX + ADP = AMP + phosphate + NADH + H(+)</text>
        <dbReference type="Rhea" id="RHEA:32223"/>
        <dbReference type="ChEBI" id="CHEBI:15378"/>
        <dbReference type="ChEBI" id="CHEBI:43474"/>
        <dbReference type="ChEBI" id="CHEBI:57945"/>
        <dbReference type="ChEBI" id="CHEBI:64074"/>
        <dbReference type="ChEBI" id="CHEBI:456215"/>
        <dbReference type="ChEBI" id="CHEBI:456216"/>
        <dbReference type="EC" id="4.2.1.136"/>
    </reaction>
</comment>
<evidence type="ECO:0000256" key="15">
    <source>
        <dbReference type="ARBA" id="ARBA00048238"/>
    </source>
</evidence>
<dbReference type="PANTHER" id="PTHR12592:SF0">
    <property type="entry name" value="ATP-DEPENDENT (S)-NAD(P)H-HYDRATE DEHYDRATASE"/>
    <property type="match status" value="1"/>
</dbReference>
<evidence type="ECO:0000256" key="1">
    <source>
        <dbReference type="ARBA" id="ARBA00000013"/>
    </source>
</evidence>
<evidence type="ECO:0000256" key="5">
    <source>
        <dbReference type="ARBA" id="ARBA00022723"/>
    </source>
</evidence>
<keyword evidence="23" id="KW-1185">Reference proteome</keyword>
<feature type="binding site" evidence="18">
    <location>
        <position position="124"/>
    </location>
    <ligand>
        <name>K(+)</name>
        <dbReference type="ChEBI" id="CHEBI:29103"/>
    </ligand>
</feature>
<dbReference type="STRING" id="226506.SAMN04488519_101123"/>
<dbReference type="NCBIfam" id="TIGR00196">
    <property type="entry name" value="yjeF_cterm"/>
    <property type="match status" value="1"/>
</dbReference>
<dbReference type="GO" id="GO:0052855">
    <property type="term" value="F:ADP-dependent NAD(P)H-hydrate dehydratase activity"/>
    <property type="evidence" value="ECO:0007669"/>
    <property type="project" value="UniProtKB-UniRule"/>
</dbReference>
<feature type="binding site" evidence="17">
    <location>
        <position position="258"/>
    </location>
    <ligand>
        <name>(6S)-NADPHX</name>
        <dbReference type="ChEBI" id="CHEBI:64076"/>
    </ligand>
</feature>
<evidence type="ECO:0000256" key="10">
    <source>
        <dbReference type="ARBA" id="ARBA00023027"/>
    </source>
</evidence>
<protein>
    <recommendedName>
        <fullName evidence="19">Bifunctional NAD(P)H-hydrate repair enzyme</fullName>
    </recommendedName>
    <alternativeName>
        <fullName evidence="19">Nicotinamide nucleotide repair protein</fullName>
    </alternativeName>
    <domain>
        <recommendedName>
            <fullName evidence="19">ADP-dependent (S)-NAD(P)H-hydrate dehydratase</fullName>
            <ecNumber evidence="19">4.2.1.136</ecNumber>
        </recommendedName>
        <alternativeName>
            <fullName evidence="19">ADP-dependent NAD(P)HX dehydratase</fullName>
        </alternativeName>
    </domain>
    <domain>
        <recommendedName>
            <fullName evidence="19">NAD(P)H-hydrate epimerase</fullName>
            <ecNumber evidence="19">5.1.99.6</ecNumber>
        </recommendedName>
    </domain>
</protein>
<evidence type="ECO:0000256" key="12">
    <source>
        <dbReference type="ARBA" id="ARBA00023239"/>
    </source>
</evidence>
<evidence type="ECO:0000256" key="16">
    <source>
        <dbReference type="ARBA" id="ARBA00049209"/>
    </source>
</evidence>
<dbReference type="EC" id="4.2.1.136" evidence="19"/>
<dbReference type="InterPro" id="IPR036652">
    <property type="entry name" value="YjeF_N_dom_sf"/>
</dbReference>
<dbReference type="Pfam" id="PF03853">
    <property type="entry name" value="YjeF_N"/>
    <property type="match status" value="1"/>
</dbReference>
<comment type="subunit">
    <text evidence="17">Homotetramer.</text>
</comment>
<comment type="caution">
    <text evidence="18">Lacks conserved residue(s) required for the propagation of feature annotation.</text>
</comment>
<comment type="similarity">
    <text evidence="3 19">In the N-terminal section; belongs to the NnrE/AIBP family.</text>
</comment>
<comment type="cofactor">
    <cofactor evidence="17">
        <name>Mg(2+)</name>
        <dbReference type="ChEBI" id="CHEBI:18420"/>
    </cofactor>
</comment>
<feature type="binding site" evidence="17">
    <location>
        <position position="364"/>
    </location>
    <ligand>
        <name>(6S)-NADPHX</name>
        <dbReference type="ChEBI" id="CHEBI:64076"/>
    </ligand>
</feature>
<dbReference type="HAMAP" id="MF_01966">
    <property type="entry name" value="NADHX_epimerase"/>
    <property type="match status" value="1"/>
</dbReference>
<feature type="binding site" evidence="17">
    <location>
        <begin position="399"/>
        <end position="403"/>
    </location>
    <ligand>
        <name>AMP</name>
        <dbReference type="ChEBI" id="CHEBI:456215"/>
    </ligand>
</feature>
<evidence type="ECO:0000256" key="19">
    <source>
        <dbReference type="PIRNR" id="PIRNR017184"/>
    </source>
</evidence>
<dbReference type="GO" id="GO:0046872">
    <property type="term" value="F:metal ion binding"/>
    <property type="evidence" value="ECO:0007669"/>
    <property type="project" value="UniProtKB-UniRule"/>
</dbReference>
<evidence type="ECO:0000256" key="2">
    <source>
        <dbReference type="ARBA" id="ARBA00000909"/>
    </source>
</evidence>
<dbReference type="GO" id="GO:0110051">
    <property type="term" value="P:metabolite repair"/>
    <property type="evidence" value="ECO:0007669"/>
    <property type="project" value="TreeGrafter"/>
</dbReference>
<dbReference type="PROSITE" id="PS51383">
    <property type="entry name" value="YJEF_C_3"/>
    <property type="match status" value="1"/>
</dbReference>
<evidence type="ECO:0000313" key="23">
    <source>
        <dbReference type="Proteomes" id="UP000199564"/>
    </source>
</evidence>
<gene>
    <name evidence="18" type="primary">nnrE</name>
    <name evidence="17" type="synonym">nnrD</name>
    <name evidence="22" type="ORF">SAMN04488519_101123</name>
</gene>
<dbReference type="EC" id="5.1.99.6" evidence="19"/>
<evidence type="ECO:0000256" key="6">
    <source>
        <dbReference type="ARBA" id="ARBA00022741"/>
    </source>
</evidence>
<comment type="function">
    <text evidence="18">Catalyzes the epimerization of the S- and R-forms of NAD(P)HX, a damaged form of NAD(P)H that is a result of enzymatic or heat-dependent hydration. This is a prerequisite for the S-specific NAD(P)H-hydrate dehydratase to allow the repair of both epimers of NAD(P)HX.</text>
</comment>
<keyword evidence="7 17" id="KW-0067">ATP-binding</keyword>
<dbReference type="InterPro" id="IPR004443">
    <property type="entry name" value="YjeF_N_dom"/>
</dbReference>
<dbReference type="EMBL" id="FOVW01000001">
    <property type="protein sequence ID" value="SFN60792.1"/>
    <property type="molecule type" value="Genomic_DNA"/>
</dbReference>
<organism evidence="22 23">
    <name type="scientific">Algoriphagus ornithinivorans</name>
    <dbReference type="NCBI Taxonomy" id="226506"/>
    <lineage>
        <taxon>Bacteria</taxon>
        <taxon>Pseudomonadati</taxon>
        <taxon>Bacteroidota</taxon>
        <taxon>Cytophagia</taxon>
        <taxon>Cytophagales</taxon>
        <taxon>Cyclobacteriaceae</taxon>
        <taxon>Algoriphagus</taxon>
    </lineage>
</organism>
<evidence type="ECO:0000256" key="9">
    <source>
        <dbReference type="ARBA" id="ARBA00022958"/>
    </source>
</evidence>
<dbReference type="PROSITE" id="PS51385">
    <property type="entry name" value="YJEF_N"/>
    <property type="match status" value="1"/>
</dbReference>
<evidence type="ECO:0000256" key="3">
    <source>
        <dbReference type="ARBA" id="ARBA00006001"/>
    </source>
</evidence>
<dbReference type="SUPFAM" id="SSF53613">
    <property type="entry name" value="Ribokinase-like"/>
    <property type="match status" value="1"/>
</dbReference>
<evidence type="ECO:0000256" key="8">
    <source>
        <dbReference type="ARBA" id="ARBA00022857"/>
    </source>
</evidence>
<proteinExistence type="inferred from homology"/>
<dbReference type="GO" id="GO:0046496">
    <property type="term" value="P:nicotinamide nucleotide metabolic process"/>
    <property type="evidence" value="ECO:0007669"/>
    <property type="project" value="UniProtKB-UniRule"/>
</dbReference>
<keyword evidence="12 17" id="KW-0456">Lyase</keyword>
<dbReference type="InterPro" id="IPR000631">
    <property type="entry name" value="CARKD"/>
</dbReference>
<dbReference type="GO" id="GO:0005524">
    <property type="term" value="F:ATP binding"/>
    <property type="evidence" value="ECO:0007669"/>
    <property type="project" value="UniProtKB-UniRule"/>
</dbReference>
<evidence type="ECO:0000256" key="4">
    <source>
        <dbReference type="ARBA" id="ARBA00009524"/>
    </source>
</evidence>
<keyword evidence="9 18" id="KW-0630">Potassium</keyword>
<dbReference type="PANTHER" id="PTHR12592">
    <property type="entry name" value="ATP-DEPENDENT (S)-NAD(P)H-HYDRATE DEHYDRATASE FAMILY MEMBER"/>
    <property type="match status" value="1"/>
</dbReference>
<feature type="binding site" evidence="17">
    <location>
        <position position="314"/>
    </location>
    <ligand>
        <name>(6S)-NADPHX</name>
        <dbReference type="ChEBI" id="CHEBI:64076"/>
    </ligand>
</feature>
<keyword evidence="8 17" id="KW-0521">NADP</keyword>
<reference evidence="23" key="1">
    <citation type="submission" date="2016-10" db="EMBL/GenBank/DDBJ databases">
        <authorList>
            <person name="Varghese N."/>
            <person name="Submissions S."/>
        </authorList>
    </citation>
    <scope>NUCLEOTIDE SEQUENCE [LARGE SCALE GENOMIC DNA]</scope>
    <source>
        <strain evidence="23">DSM 15282</strain>
    </source>
</reference>
<feature type="binding site" evidence="18">
    <location>
        <position position="60"/>
    </location>
    <ligand>
        <name>K(+)</name>
        <dbReference type="ChEBI" id="CHEBI:29103"/>
    </ligand>
</feature>
<comment type="function">
    <text evidence="14 19">Bifunctional enzyme that catalyzes the epimerization of the S- and R-forms of NAD(P)HX and the dehydration of the S-form of NAD(P)HX at the expense of ADP, which is converted to AMP. This allows the repair of both epimers of NAD(P)HX, a damaged form of NAD(P)H that is a result of enzymatic or heat-dependent hydration.</text>
</comment>
<comment type="similarity">
    <text evidence="4 19">In the C-terminal section; belongs to the NnrD/CARKD family.</text>
</comment>
<evidence type="ECO:0000256" key="17">
    <source>
        <dbReference type="HAMAP-Rule" id="MF_01965"/>
    </source>
</evidence>
<evidence type="ECO:0000256" key="18">
    <source>
        <dbReference type="HAMAP-Rule" id="MF_01966"/>
    </source>
</evidence>
<comment type="catalytic activity">
    <reaction evidence="16 17 19">
        <text>(6S)-NADPHX + ADP = AMP + phosphate + NADPH + H(+)</text>
        <dbReference type="Rhea" id="RHEA:32235"/>
        <dbReference type="ChEBI" id="CHEBI:15378"/>
        <dbReference type="ChEBI" id="CHEBI:43474"/>
        <dbReference type="ChEBI" id="CHEBI:57783"/>
        <dbReference type="ChEBI" id="CHEBI:64076"/>
        <dbReference type="ChEBI" id="CHEBI:456215"/>
        <dbReference type="ChEBI" id="CHEBI:456216"/>
        <dbReference type="EC" id="4.2.1.136"/>
    </reaction>
</comment>
<dbReference type="RefSeq" id="WP_091648833.1">
    <property type="nucleotide sequence ID" value="NZ_FOVW01000001.1"/>
</dbReference>
<evidence type="ECO:0000256" key="13">
    <source>
        <dbReference type="ARBA" id="ARBA00023268"/>
    </source>
</evidence>
<dbReference type="Gene3D" id="3.40.1190.20">
    <property type="match status" value="1"/>
</dbReference>
<dbReference type="AlphaFoldDB" id="A0A1I5AEF4"/>
<evidence type="ECO:0000256" key="14">
    <source>
        <dbReference type="ARBA" id="ARBA00025153"/>
    </source>
</evidence>
<accession>A0A1I5AEF4</accession>
<feature type="domain" description="YjeF C-terminal" evidence="20">
    <location>
        <begin position="223"/>
        <end position="487"/>
    </location>
</feature>
<dbReference type="Proteomes" id="UP000199564">
    <property type="component" value="Unassembled WGS sequence"/>
</dbReference>
<keyword evidence="13" id="KW-0511">Multifunctional enzyme</keyword>
<evidence type="ECO:0000256" key="11">
    <source>
        <dbReference type="ARBA" id="ARBA00023235"/>
    </source>
</evidence>
<comment type="cofactor">
    <cofactor evidence="18 19">
        <name>K(+)</name>
        <dbReference type="ChEBI" id="CHEBI:29103"/>
    </cofactor>
    <text evidence="18 19">Binds 1 potassium ion per subunit.</text>
</comment>
<feature type="domain" description="YjeF N-terminal" evidence="21">
    <location>
        <begin position="10"/>
        <end position="213"/>
    </location>
</feature>
<dbReference type="PIRSF" id="PIRSF017184">
    <property type="entry name" value="Nnr"/>
    <property type="match status" value="1"/>
</dbReference>
<dbReference type="NCBIfam" id="TIGR00197">
    <property type="entry name" value="yjeF_nterm"/>
    <property type="match status" value="1"/>
</dbReference>
<feature type="binding site" evidence="18">
    <location>
        <position position="157"/>
    </location>
    <ligand>
        <name>(6S)-NADPHX</name>
        <dbReference type="ChEBI" id="CHEBI:64076"/>
    </ligand>
</feature>
<evidence type="ECO:0000259" key="21">
    <source>
        <dbReference type="PROSITE" id="PS51385"/>
    </source>
</evidence>
<dbReference type="SUPFAM" id="SSF64153">
    <property type="entry name" value="YjeF N-terminal domain-like"/>
    <property type="match status" value="1"/>
</dbReference>
<comment type="catalytic activity">
    <reaction evidence="2 18 19">
        <text>(6R)-NADPHX = (6S)-NADPHX</text>
        <dbReference type="Rhea" id="RHEA:32227"/>
        <dbReference type="ChEBI" id="CHEBI:64076"/>
        <dbReference type="ChEBI" id="CHEBI:64077"/>
        <dbReference type="EC" id="5.1.99.6"/>
    </reaction>
</comment>
<comment type="function">
    <text evidence="17">Catalyzes the dehydration of the S-form of NAD(P)HX at the expense of ADP, which is converted to AMP. Together with NAD(P)HX epimerase, which catalyzes the epimerization of the S- and R-forms, the enzyme allows the repair of both epimers of NAD(P)HX, a damaged form of NAD(P)H that is a result of enzymatic or heat-dependent hydration.</text>
</comment>
<feature type="binding site" evidence="17">
    <location>
        <position position="428"/>
    </location>
    <ligand>
        <name>AMP</name>
        <dbReference type="ChEBI" id="CHEBI:456215"/>
    </ligand>
</feature>
<feature type="binding site" evidence="18">
    <location>
        <begin position="128"/>
        <end position="134"/>
    </location>
    <ligand>
        <name>(6S)-NADPHX</name>
        <dbReference type="ChEBI" id="CHEBI:64076"/>
    </ligand>
</feature>